<protein>
    <submittedName>
        <fullName evidence="1">Uncharacterized protein</fullName>
    </submittedName>
</protein>
<gene>
    <name evidence="1" type="ORF">O181_027623</name>
</gene>
<proteinExistence type="predicted"/>
<dbReference type="AlphaFoldDB" id="A0A9Q3CPX6"/>
<organism evidence="1 2">
    <name type="scientific">Austropuccinia psidii MF-1</name>
    <dbReference type="NCBI Taxonomy" id="1389203"/>
    <lineage>
        <taxon>Eukaryota</taxon>
        <taxon>Fungi</taxon>
        <taxon>Dikarya</taxon>
        <taxon>Basidiomycota</taxon>
        <taxon>Pucciniomycotina</taxon>
        <taxon>Pucciniomycetes</taxon>
        <taxon>Pucciniales</taxon>
        <taxon>Sphaerophragmiaceae</taxon>
        <taxon>Austropuccinia</taxon>
    </lineage>
</organism>
<reference evidence="1" key="1">
    <citation type="submission" date="2021-03" db="EMBL/GenBank/DDBJ databases">
        <title>Draft genome sequence of rust myrtle Austropuccinia psidii MF-1, a brazilian biotype.</title>
        <authorList>
            <person name="Quecine M.C."/>
            <person name="Pachon D.M.R."/>
            <person name="Bonatelli M.L."/>
            <person name="Correr F.H."/>
            <person name="Franceschini L.M."/>
            <person name="Leite T.F."/>
            <person name="Margarido G.R.A."/>
            <person name="Almeida C.A."/>
            <person name="Ferrarezi J.A."/>
            <person name="Labate C.A."/>
        </authorList>
    </citation>
    <scope>NUCLEOTIDE SEQUENCE</scope>
    <source>
        <strain evidence="1">MF-1</strain>
    </source>
</reference>
<dbReference type="Proteomes" id="UP000765509">
    <property type="component" value="Unassembled WGS sequence"/>
</dbReference>
<keyword evidence="2" id="KW-1185">Reference proteome</keyword>
<accession>A0A9Q3CPX6</accession>
<evidence type="ECO:0000313" key="1">
    <source>
        <dbReference type="EMBL" id="MBW0487908.1"/>
    </source>
</evidence>
<comment type="caution">
    <text evidence="1">The sequence shown here is derived from an EMBL/GenBank/DDBJ whole genome shotgun (WGS) entry which is preliminary data.</text>
</comment>
<dbReference type="EMBL" id="AVOT02009336">
    <property type="protein sequence ID" value="MBW0487908.1"/>
    <property type="molecule type" value="Genomic_DNA"/>
</dbReference>
<evidence type="ECO:0000313" key="2">
    <source>
        <dbReference type="Proteomes" id="UP000765509"/>
    </source>
</evidence>
<sequence length="107" mass="11503">MSTPTHPHTSAPLPLNMLMLPLHPDPSHLPNPLCSLLSSCSHCALPTCFQCPLAPPYAFSHSLPSLLSCSPPQDMTPFPPSPLLMPPHPCLIFSTPYNPYGPVAPSR</sequence>
<name>A0A9Q3CPX6_9BASI</name>